<dbReference type="AlphaFoldDB" id="A0A1D1V9V7"/>
<comment type="caution">
    <text evidence="1">The sequence shown here is derived from an EMBL/GenBank/DDBJ whole genome shotgun (WGS) entry which is preliminary data.</text>
</comment>
<proteinExistence type="predicted"/>
<organism evidence="1 2">
    <name type="scientific">Ramazzottius varieornatus</name>
    <name type="common">Water bear</name>
    <name type="synonym">Tardigrade</name>
    <dbReference type="NCBI Taxonomy" id="947166"/>
    <lineage>
        <taxon>Eukaryota</taxon>
        <taxon>Metazoa</taxon>
        <taxon>Ecdysozoa</taxon>
        <taxon>Tardigrada</taxon>
        <taxon>Eutardigrada</taxon>
        <taxon>Parachela</taxon>
        <taxon>Hypsibioidea</taxon>
        <taxon>Ramazzottiidae</taxon>
        <taxon>Ramazzottius</taxon>
    </lineage>
</organism>
<dbReference type="Proteomes" id="UP000186922">
    <property type="component" value="Unassembled WGS sequence"/>
</dbReference>
<gene>
    <name evidence="1" type="primary">RvY_06933-1</name>
    <name evidence="1" type="synonym">RvY_06933.1</name>
    <name evidence="1" type="ORF">RvY_06933</name>
</gene>
<name>A0A1D1V9V7_RAMVA</name>
<keyword evidence="2" id="KW-1185">Reference proteome</keyword>
<reference evidence="1 2" key="1">
    <citation type="journal article" date="2016" name="Nat. Commun.">
        <title>Extremotolerant tardigrade genome and improved radiotolerance of human cultured cells by tardigrade-unique protein.</title>
        <authorList>
            <person name="Hashimoto T."/>
            <person name="Horikawa D.D."/>
            <person name="Saito Y."/>
            <person name="Kuwahara H."/>
            <person name="Kozuka-Hata H."/>
            <person name="Shin-I T."/>
            <person name="Minakuchi Y."/>
            <person name="Ohishi K."/>
            <person name="Motoyama A."/>
            <person name="Aizu T."/>
            <person name="Enomoto A."/>
            <person name="Kondo K."/>
            <person name="Tanaka S."/>
            <person name="Hara Y."/>
            <person name="Koshikawa S."/>
            <person name="Sagara H."/>
            <person name="Miura T."/>
            <person name="Yokobori S."/>
            <person name="Miyagawa K."/>
            <person name="Suzuki Y."/>
            <person name="Kubo T."/>
            <person name="Oyama M."/>
            <person name="Kohara Y."/>
            <person name="Fujiyama A."/>
            <person name="Arakawa K."/>
            <person name="Katayama T."/>
            <person name="Toyoda A."/>
            <person name="Kunieda T."/>
        </authorList>
    </citation>
    <scope>NUCLEOTIDE SEQUENCE [LARGE SCALE GENOMIC DNA]</scope>
    <source>
        <strain evidence="1 2">YOKOZUNA-1</strain>
    </source>
</reference>
<evidence type="ECO:0000313" key="2">
    <source>
        <dbReference type="Proteomes" id="UP000186922"/>
    </source>
</evidence>
<accession>A0A1D1V9V7</accession>
<sequence>MSISGLFRQQEWGCSALMFRYQSSSVASWFPTSNLQYVLRKKVRKGDAPGRVQISQILGKRDPI</sequence>
<dbReference type="EMBL" id="BDGG01000003">
    <property type="protein sequence ID" value="GAU95288.1"/>
    <property type="molecule type" value="Genomic_DNA"/>
</dbReference>
<protein>
    <submittedName>
        <fullName evidence="1">Uncharacterized protein</fullName>
    </submittedName>
</protein>
<evidence type="ECO:0000313" key="1">
    <source>
        <dbReference type="EMBL" id="GAU95288.1"/>
    </source>
</evidence>